<feature type="transmembrane region" description="Helical" evidence="2">
    <location>
        <begin position="38"/>
        <end position="59"/>
    </location>
</feature>
<dbReference type="GeneID" id="27709336"/>
<keyword evidence="2" id="KW-0472">Membrane</keyword>
<dbReference type="EMBL" id="KN848066">
    <property type="protein sequence ID" value="KIY00924.1"/>
    <property type="molecule type" value="Genomic_DNA"/>
</dbReference>
<name>A0A0D2KW21_9EURO</name>
<evidence type="ECO:0000313" key="3">
    <source>
        <dbReference type="EMBL" id="KIY00924.1"/>
    </source>
</evidence>
<organism evidence="3 4">
    <name type="scientific">Fonsecaea multimorphosa CBS 102226</name>
    <dbReference type="NCBI Taxonomy" id="1442371"/>
    <lineage>
        <taxon>Eukaryota</taxon>
        <taxon>Fungi</taxon>
        <taxon>Dikarya</taxon>
        <taxon>Ascomycota</taxon>
        <taxon>Pezizomycotina</taxon>
        <taxon>Eurotiomycetes</taxon>
        <taxon>Chaetothyriomycetidae</taxon>
        <taxon>Chaetothyriales</taxon>
        <taxon>Herpotrichiellaceae</taxon>
        <taxon>Fonsecaea</taxon>
    </lineage>
</organism>
<feature type="compositionally biased region" description="Basic and acidic residues" evidence="1">
    <location>
        <begin position="1"/>
        <end position="24"/>
    </location>
</feature>
<dbReference type="Proteomes" id="UP000053411">
    <property type="component" value="Unassembled WGS sequence"/>
</dbReference>
<evidence type="ECO:0000256" key="1">
    <source>
        <dbReference type="SAM" id="MobiDB-lite"/>
    </source>
</evidence>
<reference evidence="3 4" key="1">
    <citation type="submission" date="2015-01" db="EMBL/GenBank/DDBJ databases">
        <title>The Genome Sequence of Fonsecaea multimorphosa CBS 102226.</title>
        <authorList>
            <consortium name="The Broad Institute Genomics Platform"/>
            <person name="Cuomo C."/>
            <person name="de Hoog S."/>
            <person name="Gorbushina A."/>
            <person name="Stielow B."/>
            <person name="Teixiera M."/>
            <person name="Abouelleil A."/>
            <person name="Chapman S.B."/>
            <person name="Priest M."/>
            <person name="Young S.K."/>
            <person name="Wortman J."/>
            <person name="Nusbaum C."/>
            <person name="Birren B."/>
        </authorList>
    </citation>
    <scope>NUCLEOTIDE SEQUENCE [LARGE SCALE GENOMIC DNA]</scope>
    <source>
        <strain evidence="3 4">CBS 102226</strain>
    </source>
</reference>
<evidence type="ECO:0000256" key="2">
    <source>
        <dbReference type="SAM" id="Phobius"/>
    </source>
</evidence>
<sequence>MAPSHRYDLVKDHDEDTKDEKDLPQHPIPPSSLSWWKILLGVLALLASAGVGATLAIVLGPKASSSNASASASDSAAPAIISTSSASSGTITTSSSADLPLPTRPVDSVVEEKVQDADPLAGQILECGYSPEEARANGCVYDVMMQDWVPEPCYDAVLTERYLAQGNWTWYADAEGTRILSDEEMRKGEHGAAWMSSSYHQAHCIFSWDKTVRALRNNRPISQELLSYDHVLHCSMQTLNGVEVDDSIGVRAPTNYAKCALYDTWKYNWIPDRHSSTTD</sequence>
<dbReference type="RefSeq" id="XP_016635046.1">
    <property type="nucleotide sequence ID" value="XM_016774100.1"/>
</dbReference>
<evidence type="ECO:0000313" key="4">
    <source>
        <dbReference type="Proteomes" id="UP000053411"/>
    </source>
</evidence>
<dbReference type="STRING" id="1442371.A0A0D2KW21"/>
<dbReference type="InterPro" id="IPR053008">
    <property type="entry name" value="Phomopsin_biosynth_assoc"/>
</dbReference>
<protein>
    <submittedName>
        <fullName evidence="3">Uncharacterized protein</fullName>
    </submittedName>
</protein>
<feature type="region of interest" description="Disordered" evidence="1">
    <location>
        <begin position="1"/>
        <end position="27"/>
    </location>
</feature>
<gene>
    <name evidence="3" type="ORF">Z520_03590</name>
</gene>
<accession>A0A0D2KW21</accession>
<dbReference type="AlphaFoldDB" id="A0A0D2KW21"/>
<dbReference type="OrthoDB" id="3501153at2759"/>
<keyword evidence="2" id="KW-0812">Transmembrane</keyword>
<dbReference type="PANTHER" id="PTHR35896">
    <property type="entry name" value="IG-LIKE DOMAIN-CONTAINING PROTEIN"/>
    <property type="match status" value="1"/>
</dbReference>
<keyword evidence="2" id="KW-1133">Transmembrane helix</keyword>
<dbReference type="PANTHER" id="PTHR35896:SF3">
    <property type="entry name" value="MAJOR FACILITATOR SUPERFAMILY TRANSPORTER"/>
    <property type="match status" value="1"/>
</dbReference>
<dbReference type="VEuPathDB" id="FungiDB:Z520_03590"/>
<keyword evidence="4" id="KW-1185">Reference proteome</keyword>
<proteinExistence type="predicted"/>